<keyword evidence="3" id="KW-0393">Immunoglobulin domain</keyword>
<proteinExistence type="predicted"/>
<dbReference type="SUPFAM" id="SSF48726">
    <property type="entry name" value="Immunoglobulin"/>
    <property type="match status" value="1"/>
</dbReference>
<dbReference type="InterPro" id="IPR013783">
    <property type="entry name" value="Ig-like_fold"/>
</dbReference>
<accession>A0A8V0XDM4</accession>
<evidence type="ECO:0000313" key="5">
    <source>
        <dbReference type="Proteomes" id="UP000000539"/>
    </source>
</evidence>
<comment type="subcellular location">
    <subcellularLocation>
        <location evidence="1">Membrane</location>
    </subcellularLocation>
</comment>
<sequence>IWIQQRSSGIVHHYQDGVDLEQMTEYKGRTELLRKGLSDGNLDLHITAVSSSDRGSYICIVQDDDGYSEALGMPPLCVTAPWLLPLWAL</sequence>
<reference evidence="4" key="2">
    <citation type="submission" date="2025-08" db="UniProtKB">
        <authorList>
            <consortium name="Ensembl"/>
        </authorList>
    </citation>
    <scope>IDENTIFICATION</scope>
    <source>
        <strain evidence="4">broiler</strain>
    </source>
</reference>
<evidence type="ECO:0000256" key="1">
    <source>
        <dbReference type="ARBA" id="ARBA00004370"/>
    </source>
</evidence>
<dbReference type="Gene3D" id="2.60.40.10">
    <property type="entry name" value="Immunoglobulins"/>
    <property type="match status" value="1"/>
</dbReference>
<evidence type="ECO:0008006" key="6">
    <source>
        <dbReference type="Google" id="ProtNLM"/>
    </source>
</evidence>
<dbReference type="GeneTree" id="ENSGT01030000238417"/>
<evidence type="ECO:0000313" key="4">
    <source>
        <dbReference type="Ensembl" id="ENSGALP00010003714.1"/>
    </source>
</evidence>
<dbReference type="PANTHER" id="PTHR24100">
    <property type="entry name" value="BUTYROPHILIN"/>
    <property type="match status" value="1"/>
</dbReference>
<dbReference type="Proteomes" id="UP000000539">
    <property type="component" value="Chromosome 16"/>
</dbReference>
<dbReference type="GO" id="GO:0016020">
    <property type="term" value="C:membrane"/>
    <property type="evidence" value="ECO:0007669"/>
    <property type="project" value="UniProtKB-SubCell"/>
</dbReference>
<dbReference type="AlphaFoldDB" id="A0A8V0XDM4"/>
<name>A0A8V0XDM4_CHICK</name>
<evidence type="ECO:0000256" key="3">
    <source>
        <dbReference type="ARBA" id="ARBA00023319"/>
    </source>
</evidence>
<dbReference type="InterPro" id="IPR050504">
    <property type="entry name" value="IgSF_BTN/MOG"/>
</dbReference>
<dbReference type="Ensembl" id="ENSGALT00010005969.1">
    <property type="protein sequence ID" value="ENSGALP00010003714.1"/>
    <property type="gene ID" value="ENSGALG00010002595.1"/>
</dbReference>
<reference evidence="4" key="3">
    <citation type="submission" date="2025-09" db="UniProtKB">
        <authorList>
            <consortium name="Ensembl"/>
        </authorList>
    </citation>
    <scope>IDENTIFICATION</scope>
    <source>
        <strain evidence="4">broiler</strain>
    </source>
</reference>
<keyword evidence="5" id="KW-1185">Reference proteome</keyword>
<reference evidence="4" key="1">
    <citation type="submission" date="2020-11" db="EMBL/GenBank/DDBJ databases">
        <title>Gallus gallus (Chicken) genome, bGalGal1, GRCg7b, maternal haplotype autosomes + Z &amp; W.</title>
        <authorList>
            <person name="Warren W."/>
            <person name="Formenti G."/>
            <person name="Fedrigo O."/>
            <person name="Haase B."/>
            <person name="Mountcastle J."/>
            <person name="Balacco J."/>
            <person name="Tracey A."/>
            <person name="Schneider V."/>
            <person name="Okimoto R."/>
            <person name="Cheng H."/>
            <person name="Hawken R."/>
            <person name="Howe K."/>
            <person name="Jarvis E.D."/>
        </authorList>
    </citation>
    <scope>NUCLEOTIDE SEQUENCE [LARGE SCALE GENOMIC DNA]</scope>
    <source>
        <strain evidence="4">Broiler</strain>
    </source>
</reference>
<dbReference type="PANTHER" id="PTHR24100:SF149">
    <property type="entry name" value="BG-LIKE ANTIGEN 1-RELATED"/>
    <property type="match status" value="1"/>
</dbReference>
<keyword evidence="2" id="KW-0472">Membrane</keyword>
<organism evidence="4 5">
    <name type="scientific">Gallus gallus</name>
    <name type="common">Chicken</name>
    <dbReference type="NCBI Taxonomy" id="9031"/>
    <lineage>
        <taxon>Eukaryota</taxon>
        <taxon>Metazoa</taxon>
        <taxon>Chordata</taxon>
        <taxon>Craniata</taxon>
        <taxon>Vertebrata</taxon>
        <taxon>Euteleostomi</taxon>
        <taxon>Archelosauria</taxon>
        <taxon>Archosauria</taxon>
        <taxon>Dinosauria</taxon>
        <taxon>Saurischia</taxon>
        <taxon>Theropoda</taxon>
        <taxon>Coelurosauria</taxon>
        <taxon>Aves</taxon>
        <taxon>Neognathae</taxon>
        <taxon>Galloanserae</taxon>
        <taxon>Galliformes</taxon>
        <taxon>Phasianidae</taxon>
        <taxon>Phasianinae</taxon>
        <taxon>Gallus</taxon>
    </lineage>
</organism>
<protein>
    <recommendedName>
        <fullName evidence="6">Ig-like domain-containing protein</fullName>
    </recommendedName>
</protein>
<dbReference type="InterPro" id="IPR036179">
    <property type="entry name" value="Ig-like_dom_sf"/>
</dbReference>
<evidence type="ECO:0000256" key="2">
    <source>
        <dbReference type="ARBA" id="ARBA00023136"/>
    </source>
</evidence>